<keyword evidence="2" id="KW-0472">Membrane</keyword>
<proteinExistence type="inferred from homology"/>
<feature type="transmembrane region" description="Helical" evidence="2">
    <location>
        <begin position="77"/>
        <end position="94"/>
    </location>
</feature>
<dbReference type="InterPro" id="IPR004474">
    <property type="entry name" value="LytR_CpsA_psr"/>
</dbReference>
<dbReference type="NCBIfam" id="TIGR00350">
    <property type="entry name" value="lytR_cpsA_psr"/>
    <property type="match status" value="1"/>
</dbReference>
<evidence type="ECO:0000256" key="1">
    <source>
        <dbReference type="ARBA" id="ARBA00006068"/>
    </source>
</evidence>
<dbReference type="Gene3D" id="3.40.630.190">
    <property type="entry name" value="LCP protein"/>
    <property type="match status" value="1"/>
</dbReference>
<evidence type="ECO:0000313" key="6">
    <source>
        <dbReference type="Proteomes" id="UP000247612"/>
    </source>
</evidence>
<dbReference type="OrthoDB" id="27330at2"/>
<protein>
    <submittedName>
        <fullName evidence="4">LCP family protein</fullName>
    </submittedName>
    <submittedName>
        <fullName evidence="5">LytR family transcriptional attenuator</fullName>
    </submittedName>
</protein>
<keyword evidence="6" id="KW-1185">Reference proteome</keyword>
<feature type="transmembrane region" description="Helical" evidence="2">
    <location>
        <begin position="44"/>
        <end position="65"/>
    </location>
</feature>
<evidence type="ECO:0000259" key="3">
    <source>
        <dbReference type="Pfam" id="PF03816"/>
    </source>
</evidence>
<sequence>MKAEKRPRRKRTRIPDLILLLIQVSVMILFIYTLINLNMLNFKWLVLIIALLFVLLAMFTVLMIMKLGRGVTTVKRVVQVLLIAVMLVGNHYAGTLTNTLKTITNETQTRIDKISLLTLADNEGNSIEDFNGKTIGLQTGTDKDLTEFALGKIDQRIEYGKYEYVDYSVMINDFLLGYDDAILINDAYIKMMADSVEGFAGSYKVIETFTREIELTPAEVNAKLPDEPFAVYLSGMDELGDPHQQLRSDVNILMLVDPVANHVTMISIPRDAYVPNPAKNDQLDKLTHTGLYSIDTTIAAAEELFGFPIDYYVKVSFSSLIEIVNTVDGITVNVPVTFCEQNAERSYLWDDQICLEEGERFIYGPAALALARHRASYANELTRNQVQQDIIKAIVKRMMTPVGFSRIPDVLSIIPQYMVTNMPYSAITNFVSAEMNNIGDWTFDSIGLTNGISQLMPTASVPDLYQDVMILSYSDVVKVYERYQAMHDPVELNDLKFDLNDLNRYVKQMPSNPNLVWAENYE</sequence>
<reference evidence="4" key="2">
    <citation type="submission" date="2022-03" db="EMBL/GenBank/DDBJ databases">
        <title>First case of bacteraemia caused by Dielma fastidiosa in a patient hospitalised with diverticulitis.</title>
        <authorList>
            <person name="Forman-Ankjaer B."/>
            <person name="Hvid-Jensen F."/>
            <person name="Kobel C.M."/>
            <person name="Greve T."/>
        </authorList>
    </citation>
    <scope>NUCLEOTIDE SEQUENCE</scope>
    <source>
        <strain evidence="4">AUH_DF_2021</strain>
    </source>
</reference>
<reference evidence="5 6" key="1">
    <citation type="submission" date="2018-05" db="EMBL/GenBank/DDBJ databases">
        <title>Genomic Encyclopedia of Type Strains, Phase IV (KMG-IV): sequencing the most valuable type-strain genomes for metagenomic binning, comparative biology and taxonomic classification.</title>
        <authorList>
            <person name="Goeker M."/>
        </authorList>
    </citation>
    <scope>NUCLEOTIDE SEQUENCE [LARGE SCALE GENOMIC DNA]</scope>
    <source>
        <strain evidence="5 6">JC118</strain>
    </source>
</reference>
<dbReference type="STRING" id="1034346.GCA_000313565_01619"/>
<name>A0A2V2FHQ8_9FIRM</name>
<keyword evidence="2" id="KW-0812">Transmembrane</keyword>
<evidence type="ECO:0000256" key="2">
    <source>
        <dbReference type="SAM" id="Phobius"/>
    </source>
</evidence>
<dbReference type="EMBL" id="JALDAW010000013">
    <property type="protein sequence ID" value="MDY5168237.1"/>
    <property type="molecule type" value="Genomic_DNA"/>
</dbReference>
<keyword evidence="2" id="KW-1133">Transmembrane helix</keyword>
<gene>
    <name evidence="5" type="ORF">DES51_104125</name>
    <name evidence="4" type="ORF">MQE39_08930</name>
</gene>
<dbReference type="Gene3D" id="3.40.190.10">
    <property type="entry name" value="Periplasmic binding protein-like II"/>
    <property type="match status" value="1"/>
</dbReference>
<evidence type="ECO:0000313" key="4">
    <source>
        <dbReference type="EMBL" id="MDY5168237.1"/>
    </source>
</evidence>
<accession>A0A2V2FHQ8</accession>
<dbReference type="PANTHER" id="PTHR33392">
    <property type="entry name" value="POLYISOPRENYL-TEICHOIC ACID--PEPTIDOGLYCAN TEICHOIC ACID TRANSFERASE TAGU"/>
    <property type="match status" value="1"/>
</dbReference>
<dbReference type="AlphaFoldDB" id="A0A2V2FHQ8"/>
<organism evidence="5 6">
    <name type="scientific">Dielma fastidiosa</name>
    <dbReference type="NCBI Taxonomy" id="1034346"/>
    <lineage>
        <taxon>Bacteria</taxon>
        <taxon>Bacillati</taxon>
        <taxon>Bacillota</taxon>
        <taxon>Erysipelotrichia</taxon>
        <taxon>Erysipelotrichales</taxon>
        <taxon>Erysipelotrichaceae</taxon>
        <taxon>Dielma</taxon>
    </lineage>
</organism>
<comment type="caution">
    <text evidence="5">The sequence shown here is derived from an EMBL/GenBank/DDBJ whole genome shotgun (WGS) entry which is preliminary data.</text>
</comment>
<dbReference type="Pfam" id="PF03816">
    <property type="entry name" value="LytR_cpsA_psr"/>
    <property type="match status" value="1"/>
</dbReference>
<dbReference type="PANTHER" id="PTHR33392:SF3">
    <property type="entry name" value="POLYISOPRENYL-TEICHOIC ACID--PEPTIDOGLYCAN TEICHOIC ACID TRANSFERASE TAGT"/>
    <property type="match status" value="1"/>
</dbReference>
<dbReference type="EMBL" id="QJKH01000004">
    <property type="protein sequence ID" value="PXX80120.1"/>
    <property type="molecule type" value="Genomic_DNA"/>
</dbReference>
<dbReference type="InterPro" id="IPR050922">
    <property type="entry name" value="LytR/CpsA/Psr_CW_biosynth"/>
</dbReference>
<dbReference type="RefSeq" id="WP_022937923.1">
    <property type="nucleotide sequence ID" value="NZ_BAABZA010000011.1"/>
</dbReference>
<feature type="transmembrane region" description="Helical" evidence="2">
    <location>
        <begin position="12"/>
        <end position="32"/>
    </location>
</feature>
<evidence type="ECO:0000313" key="5">
    <source>
        <dbReference type="EMBL" id="PXX80120.1"/>
    </source>
</evidence>
<comment type="similarity">
    <text evidence="1">Belongs to the LytR/CpsA/Psr (LCP) family.</text>
</comment>
<dbReference type="Proteomes" id="UP000247612">
    <property type="component" value="Unassembled WGS sequence"/>
</dbReference>
<dbReference type="Proteomes" id="UP001276902">
    <property type="component" value="Unassembled WGS sequence"/>
</dbReference>
<feature type="domain" description="Cell envelope-related transcriptional attenuator" evidence="3">
    <location>
        <begin position="247"/>
        <end position="398"/>
    </location>
</feature>